<dbReference type="EMBL" id="JAKRKC020000001">
    <property type="protein sequence ID" value="MCK2216120.1"/>
    <property type="molecule type" value="Genomic_DNA"/>
</dbReference>
<feature type="transmembrane region" description="Helical" evidence="1">
    <location>
        <begin position="36"/>
        <end position="54"/>
    </location>
</feature>
<organism evidence="2 3">
    <name type="scientific">Actinomadura luzonensis</name>
    <dbReference type="NCBI Taxonomy" id="2805427"/>
    <lineage>
        <taxon>Bacteria</taxon>
        <taxon>Bacillati</taxon>
        <taxon>Actinomycetota</taxon>
        <taxon>Actinomycetes</taxon>
        <taxon>Streptosporangiales</taxon>
        <taxon>Thermomonosporaceae</taxon>
        <taxon>Actinomadura</taxon>
    </lineage>
</organism>
<name>A0ABT0FVW1_9ACTN</name>
<keyword evidence="1" id="KW-0472">Membrane</keyword>
<feature type="transmembrane region" description="Helical" evidence="1">
    <location>
        <begin position="66"/>
        <end position="86"/>
    </location>
</feature>
<dbReference type="Proteomes" id="UP001317259">
    <property type="component" value="Unassembled WGS sequence"/>
</dbReference>
<feature type="transmembrane region" description="Helical" evidence="1">
    <location>
        <begin position="7"/>
        <end position="24"/>
    </location>
</feature>
<proteinExistence type="predicted"/>
<evidence type="ECO:0000313" key="3">
    <source>
        <dbReference type="Proteomes" id="UP001317259"/>
    </source>
</evidence>
<reference evidence="2 3" key="1">
    <citation type="submission" date="2022-04" db="EMBL/GenBank/DDBJ databases">
        <title>Genome draft of Actinomadura sp. ATCC 31491.</title>
        <authorList>
            <person name="Shi X."/>
            <person name="Du Y."/>
        </authorList>
    </citation>
    <scope>NUCLEOTIDE SEQUENCE [LARGE SCALE GENOMIC DNA]</scope>
    <source>
        <strain evidence="2 3">ATCC 31491</strain>
    </source>
</reference>
<feature type="transmembrane region" description="Helical" evidence="1">
    <location>
        <begin position="92"/>
        <end position="114"/>
    </location>
</feature>
<comment type="caution">
    <text evidence="2">The sequence shown here is derived from an EMBL/GenBank/DDBJ whole genome shotgun (WGS) entry which is preliminary data.</text>
</comment>
<protein>
    <submittedName>
        <fullName evidence="2">Uncharacterized protein</fullName>
    </submittedName>
</protein>
<sequence length="129" mass="13432">MRLTWKDALATVAAAADVAVYVVFTRGADVWFFNDVRGAAATILVLGLVGGCALSSLAEEFQGRTGYVAVASAIGALALIAGVVALVAASEFALAVLFWSTIALWLVATVRHAFMPGSKTPPARTEAYR</sequence>
<keyword evidence="1" id="KW-0812">Transmembrane</keyword>
<dbReference type="RefSeq" id="WP_242383892.1">
    <property type="nucleotide sequence ID" value="NZ_JAKRKC020000001.1"/>
</dbReference>
<keyword evidence="1" id="KW-1133">Transmembrane helix</keyword>
<evidence type="ECO:0000256" key="1">
    <source>
        <dbReference type="SAM" id="Phobius"/>
    </source>
</evidence>
<evidence type="ECO:0000313" key="2">
    <source>
        <dbReference type="EMBL" id="MCK2216120.1"/>
    </source>
</evidence>
<gene>
    <name evidence="2" type="ORF">MF672_020290</name>
</gene>
<keyword evidence="3" id="KW-1185">Reference proteome</keyword>
<accession>A0ABT0FVW1</accession>